<protein>
    <submittedName>
        <fullName evidence="1">Uncharacterized protein</fullName>
    </submittedName>
</protein>
<evidence type="ECO:0000313" key="2">
    <source>
        <dbReference type="Proteomes" id="UP000054526"/>
    </source>
</evidence>
<dbReference type="RefSeq" id="WP_041065265.1">
    <property type="nucleotide sequence ID" value="NZ_JXAL01000024.1"/>
</dbReference>
<keyword evidence="2" id="KW-1185">Reference proteome</keyword>
<comment type="caution">
    <text evidence="1">The sequence shown here is derived from an EMBL/GenBank/DDBJ whole genome shotgun (WGS) entry which is preliminary data.</text>
</comment>
<proteinExistence type="predicted"/>
<name>A0ABR5A295_9BACL</name>
<dbReference type="EMBL" id="JXAL01000024">
    <property type="protein sequence ID" value="KIL35160.1"/>
    <property type="molecule type" value="Genomic_DNA"/>
</dbReference>
<evidence type="ECO:0000313" key="1">
    <source>
        <dbReference type="EMBL" id="KIL35160.1"/>
    </source>
</evidence>
<accession>A0ABR5A295</accession>
<reference evidence="1 2" key="1">
    <citation type="submission" date="2014-12" db="EMBL/GenBank/DDBJ databases">
        <title>Draft genome sequence of Cohnella kolymensis strain B-2846.</title>
        <authorList>
            <person name="Karlyshev A.V."/>
            <person name="Kudryashova E.B."/>
        </authorList>
    </citation>
    <scope>NUCLEOTIDE SEQUENCE [LARGE SCALE GENOMIC DNA]</scope>
    <source>
        <strain evidence="1 2">VKM B-2846</strain>
    </source>
</reference>
<gene>
    <name evidence="1" type="ORF">SD71_16165</name>
</gene>
<dbReference type="Proteomes" id="UP000054526">
    <property type="component" value="Unassembled WGS sequence"/>
</dbReference>
<organism evidence="1 2">
    <name type="scientific">Cohnella kolymensis</name>
    <dbReference type="NCBI Taxonomy" id="1590652"/>
    <lineage>
        <taxon>Bacteria</taxon>
        <taxon>Bacillati</taxon>
        <taxon>Bacillota</taxon>
        <taxon>Bacilli</taxon>
        <taxon>Bacillales</taxon>
        <taxon>Paenibacillaceae</taxon>
        <taxon>Cohnella</taxon>
    </lineage>
</organism>
<sequence length="105" mass="11622">MSISVELKFIGDVATPEHQAAIKKIMDAAEQTVNQLPGLGYQVKSNRFEVKTSANSRMMTQDGLINSEPFPEPFGFMHEAKMQFGFHLNPVVKPAEPADSCPDKQ</sequence>